<sequence length="181" mass="19557">MRILGVAALGTEPSAELAAKARVFVGELSSLCGRGLCLALGGYWGLMKVVVDEALRHGLCVVLFPPLEKEDFDYPEEAIVVRAGVSYRLRSILLCRTSDVLVCLGGEAGTMQEVFSAYLEGVPVIMLGDTRQSSDVLERLAPCLDSRCTTEVTVVKDPRELARKACETLGRSPRVRLRGTG</sequence>
<proteinExistence type="predicted"/>
<dbReference type="EMBL" id="DTIB01000091">
    <property type="protein sequence ID" value="HGB25265.1"/>
    <property type="molecule type" value="Genomic_DNA"/>
</dbReference>
<organism evidence="1">
    <name type="scientific">Thermofilum pendens</name>
    <dbReference type="NCBI Taxonomy" id="2269"/>
    <lineage>
        <taxon>Archaea</taxon>
        <taxon>Thermoproteota</taxon>
        <taxon>Thermoprotei</taxon>
        <taxon>Thermofilales</taxon>
        <taxon>Thermofilaceae</taxon>
        <taxon>Thermofilum</taxon>
    </lineage>
</organism>
<dbReference type="Gene3D" id="3.40.50.450">
    <property type="match status" value="1"/>
</dbReference>
<accession>A0A7C3WU11</accession>
<dbReference type="SUPFAM" id="SSF102405">
    <property type="entry name" value="MCP/YpsA-like"/>
    <property type="match status" value="1"/>
</dbReference>
<protein>
    <submittedName>
        <fullName evidence="1">LOG family protein</fullName>
    </submittedName>
</protein>
<name>A0A7C3WU11_THEPE</name>
<dbReference type="AlphaFoldDB" id="A0A7C3WU11"/>
<reference evidence="1" key="1">
    <citation type="journal article" date="2020" name="mSystems">
        <title>Genome- and Community-Level Interaction Insights into Carbon Utilization and Element Cycling Functions of Hydrothermarchaeota in Hydrothermal Sediment.</title>
        <authorList>
            <person name="Zhou Z."/>
            <person name="Liu Y."/>
            <person name="Xu W."/>
            <person name="Pan J."/>
            <person name="Luo Z.H."/>
            <person name="Li M."/>
        </authorList>
    </citation>
    <scope>NUCLEOTIDE SEQUENCE [LARGE SCALE GENOMIC DNA]</scope>
    <source>
        <strain evidence="1">SpSt-8</strain>
    </source>
</reference>
<gene>
    <name evidence="1" type="ORF">ENV88_04370</name>
</gene>
<dbReference type="Pfam" id="PF18306">
    <property type="entry name" value="LDcluster4"/>
    <property type="match status" value="1"/>
</dbReference>
<comment type="caution">
    <text evidence="1">The sequence shown here is derived from an EMBL/GenBank/DDBJ whole genome shotgun (WGS) entry which is preliminary data.</text>
</comment>
<dbReference type="InterPro" id="IPR041164">
    <property type="entry name" value="LDcluster4"/>
</dbReference>
<evidence type="ECO:0000313" key="1">
    <source>
        <dbReference type="EMBL" id="HGB25265.1"/>
    </source>
</evidence>